<comment type="caution">
    <text evidence="7">The sequence shown here is derived from an EMBL/GenBank/DDBJ whole genome shotgun (WGS) entry which is preliminary data.</text>
</comment>
<feature type="compositionally biased region" description="Acidic residues" evidence="6">
    <location>
        <begin position="33"/>
        <end position="55"/>
    </location>
</feature>
<feature type="region of interest" description="Disordered" evidence="6">
    <location>
        <begin position="23"/>
        <end position="73"/>
    </location>
</feature>
<evidence type="ECO:0000313" key="8">
    <source>
        <dbReference type="Proteomes" id="UP000308199"/>
    </source>
</evidence>
<evidence type="ECO:0000256" key="4">
    <source>
        <dbReference type="ARBA" id="ARBA00023163"/>
    </source>
</evidence>
<keyword evidence="5" id="KW-0539">Nucleus</keyword>
<sequence>MRRPRGPGGRFLTAEEIAAKKAAQVQLEHDADGDADIDVDVDVDVDAEGDTEGDGSDQAKKAEDKKKQNKAHANAIVLDPRLLSLSIPSKDVKPSLCSVSSPANANANVNMTETSPFAPSMFVQQQQQQRNSGNNNNSIMLHPGYGMQHQLTGDGRANGGPVTLRAPYASPPSPTSASTTASP</sequence>
<evidence type="ECO:0000256" key="5">
    <source>
        <dbReference type="ARBA" id="ARBA00023242"/>
    </source>
</evidence>
<keyword evidence="8" id="KW-1185">Reference proteome</keyword>
<evidence type="ECO:0000256" key="1">
    <source>
        <dbReference type="ARBA" id="ARBA00004123"/>
    </source>
</evidence>
<dbReference type="GO" id="GO:0003700">
    <property type="term" value="F:DNA-binding transcription factor activity"/>
    <property type="evidence" value="ECO:0007669"/>
    <property type="project" value="InterPro"/>
</dbReference>
<evidence type="ECO:0000313" key="7">
    <source>
        <dbReference type="EMBL" id="THG92739.1"/>
    </source>
</evidence>
<comment type="subcellular location">
    <subcellularLocation>
        <location evidence="1">Nucleus</location>
    </subcellularLocation>
</comment>
<keyword evidence="4" id="KW-0804">Transcription</keyword>
<name>A0A4S4K955_9AGAM</name>
<dbReference type="EMBL" id="SGPK01001570">
    <property type="protein sequence ID" value="THG92739.1"/>
    <property type="molecule type" value="Genomic_DNA"/>
</dbReference>
<evidence type="ECO:0000256" key="6">
    <source>
        <dbReference type="SAM" id="MobiDB-lite"/>
    </source>
</evidence>
<keyword evidence="3" id="KW-0238">DNA-binding</keyword>
<dbReference type="PROSITE" id="PS51152">
    <property type="entry name" value="NFYA_HAP2_2"/>
    <property type="match status" value="1"/>
</dbReference>
<feature type="compositionally biased region" description="Basic and acidic residues" evidence="6">
    <location>
        <begin position="57"/>
        <end position="66"/>
    </location>
</feature>
<feature type="region of interest" description="Disordered" evidence="6">
    <location>
        <begin position="122"/>
        <end position="183"/>
    </location>
</feature>
<evidence type="ECO:0000256" key="2">
    <source>
        <dbReference type="ARBA" id="ARBA00023015"/>
    </source>
</evidence>
<dbReference type="InterPro" id="IPR001289">
    <property type="entry name" value="NFYA"/>
</dbReference>
<evidence type="ECO:0008006" key="9">
    <source>
        <dbReference type="Google" id="ProtNLM"/>
    </source>
</evidence>
<feature type="non-terminal residue" evidence="7">
    <location>
        <position position="183"/>
    </location>
</feature>
<proteinExistence type="predicted"/>
<dbReference type="AlphaFoldDB" id="A0A4S4K955"/>
<gene>
    <name evidence="7" type="ORF">EW145_g8610</name>
</gene>
<feature type="compositionally biased region" description="Low complexity" evidence="6">
    <location>
        <begin position="124"/>
        <end position="137"/>
    </location>
</feature>
<dbReference type="Proteomes" id="UP000308199">
    <property type="component" value="Unassembled WGS sequence"/>
</dbReference>
<dbReference type="GO" id="GO:0003677">
    <property type="term" value="F:DNA binding"/>
    <property type="evidence" value="ECO:0007669"/>
    <property type="project" value="UniProtKB-KW"/>
</dbReference>
<dbReference type="GO" id="GO:0005634">
    <property type="term" value="C:nucleus"/>
    <property type="evidence" value="ECO:0007669"/>
    <property type="project" value="UniProtKB-SubCell"/>
</dbReference>
<keyword evidence="2" id="KW-0805">Transcription regulation</keyword>
<accession>A0A4S4K955</accession>
<reference evidence="7 8" key="1">
    <citation type="submission" date="2019-02" db="EMBL/GenBank/DDBJ databases">
        <title>Genome sequencing of the rare red list fungi Phellinidium pouzarii.</title>
        <authorList>
            <person name="Buettner E."/>
            <person name="Kellner H."/>
        </authorList>
    </citation>
    <scope>NUCLEOTIDE SEQUENCE [LARGE SCALE GENOMIC DNA]</scope>
    <source>
        <strain evidence="7 8">DSM 108285</strain>
    </source>
</reference>
<organism evidence="7 8">
    <name type="scientific">Phellinidium pouzarii</name>
    <dbReference type="NCBI Taxonomy" id="167371"/>
    <lineage>
        <taxon>Eukaryota</taxon>
        <taxon>Fungi</taxon>
        <taxon>Dikarya</taxon>
        <taxon>Basidiomycota</taxon>
        <taxon>Agaricomycotina</taxon>
        <taxon>Agaricomycetes</taxon>
        <taxon>Hymenochaetales</taxon>
        <taxon>Hymenochaetaceae</taxon>
        <taxon>Phellinidium</taxon>
    </lineage>
</organism>
<protein>
    <recommendedName>
        <fullName evidence="9">Transcriptional activator HAP2</fullName>
    </recommendedName>
</protein>
<evidence type="ECO:0000256" key="3">
    <source>
        <dbReference type="ARBA" id="ARBA00023125"/>
    </source>
</evidence>